<protein>
    <recommendedName>
        <fullName evidence="1">Trigger factor ribosome-binding bacterial domain-containing protein</fullName>
    </recommendedName>
</protein>
<dbReference type="OrthoDB" id="1881930at2759"/>
<dbReference type="Proteomes" id="UP000541444">
    <property type="component" value="Unassembled WGS sequence"/>
</dbReference>
<dbReference type="PANTHER" id="PTHR30560:SF5">
    <property type="entry name" value="OS09G0515400 PROTEIN"/>
    <property type="match status" value="1"/>
</dbReference>
<organism evidence="2 3">
    <name type="scientific">Kingdonia uniflora</name>
    <dbReference type="NCBI Taxonomy" id="39325"/>
    <lineage>
        <taxon>Eukaryota</taxon>
        <taxon>Viridiplantae</taxon>
        <taxon>Streptophyta</taxon>
        <taxon>Embryophyta</taxon>
        <taxon>Tracheophyta</taxon>
        <taxon>Spermatophyta</taxon>
        <taxon>Magnoliopsida</taxon>
        <taxon>Ranunculales</taxon>
        <taxon>Circaeasteraceae</taxon>
        <taxon>Kingdonia</taxon>
    </lineage>
</organism>
<evidence type="ECO:0000313" key="3">
    <source>
        <dbReference type="Proteomes" id="UP000541444"/>
    </source>
</evidence>
<proteinExistence type="predicted"/>
<dbReference type="PANTHER" id="PTHR30560">
    <property type="entry name" value="TRIGGER FACTOR CHAPERONE AND PEPTIDYL-PROLYL CIS/TRANS ISOMERASE"/>
    <property type="match status" value="1"/>
</dbReference>
<dbReference type="GO" id="GO:0044183">
    <property type="term" value="F:protein folding chaperone"/>
    <property type="evidence" value="ECO:0007669"/>
    <property type="project" value="TreeGrafter"/>
</dbReference>
<reference evidence="2 3" key="1">
    <citation type="journal article" date="2020" name="IScience">
        <title>Genome Sequencing of the Endangered Kingdonia uniflora (Circaeasteraceae, Ranunculales) Reveals Potential Mechanisms of Evolutionary Specialization.</title>
        <authorList>
            <person name="Sun Y."/>
            <person name="Deng T."/>
            <person name="Zhang A."/>
            <person name="Moore M.J."/>
            <person name="Landis J.B."/>
            <person name="Lin N."/>
            <person name="Zhang H."/>
            <person name="Zhang X."/>
            <person name="Huang J."/>
            <person name="Zhang X."/>
            <person name="Sun H."/>
            <person name="Wang H."/>
        </authorList>
    </citation>
    <scope>NUCLEOTIDE SEQUENCE [LARGE SCALE GENOMIC DNA]</scope>
    <source>
        <strain evidence="2">TB1705</strain>
        <tissue evidence="2">Leaf</tissue>
    </source>
</reference>
<dbReference type="InterPro" id="IPR036611">
    <property type="entry name" value="Trigger_fac_ribosome-bd_sf"/>
</dbReference>
<dbReference type="GO" id="GO:0051083">
    <property type="term" value="P:'de novo' cotranslational protein folding"/>
    <property type="evidence" value="ECO:0007669"/>
    <property type="project" value="TreeGrafter"/>
</dbReference>
<gene>
    <name evidence="2" type="ORF">GIB67_028483</name>
</gene>
<dbReference type="GO" id="GO:0043022">
    <property type="term" value="F:ribosome binding"/>
    <property type="evidence" value="ECO:0007669"/>
    <property type="project" value="TreeGrafter"/>
</dbReference>
<dbReference type="AlphaFoldDB" id="A0A7J7P182"/>
<dbReference type="GO" id="GO:0003755">
    <property type="term" value="F:peptidyl-prolyl cis-trans isomerase activity"/>
    <property type="evidence" value="ECO:0007669"/>
    <property type="project" value="TreeGrafter"/>
</dbReference>
<dbReference type="GO" id="GO:0043335">
    <property type="term" value="P:protein unfolding"/>
    <property type="evidence" value="ECO:0007669"/>
    <property type="project" value="TreeGrafter"/>
</dbReference>
<dbReference type="EMBL" id="JACGCM010000354">
    <property type="protein sequence ID" value="KAF6173185.1"/>
    <property type="molecule type" value="Genomic_DNA"/>
</dbReference>
<feature type="domain" description="Trigger factor ribosome-binding bacterial" evidence="1">
    <location>
        <begin position="20"/>
        <end position="86"/>
    </location>
</feature>
<evidence type="ECO:0000259" key="1">
    <source>
        <dbReference type="Pfam" id="PF05697"/>
    </source>
</evidence>
<dbReference type="SUPFAM" id="SSF102735">
    <property type="entry name" value="Trigger factor ribosome-binding domain"/>
    <property type="match status" value="1"/>
</dbReference>
<dbReference type="InterPro" id="IPR005215">
    <property type="entry name" value="Trig_fac"/>
</dbReference>
<accession>A0A7J7P182</accession>
<dbReference type="GO" id="GO:0015031">
    <property type="term" value="P:protein transport"/>
    <property type="evidence" value="ECO:0007669"/>
    <property type="project" value="InterPro"/>
</dbReference>
<dbReference type="Gene3D" id="3.30.70.1050">
    <property type="entry name" value="Trigger factor ribosome-binding domain"/>
    <property type="match status" value="1"/>
</dbReference>
<evidence type="ECO:0000313" key="2">
    <source>
        <dbReference type="EMBL" id="KAF6173185.1"/>
    </source>
</evidence>
<comment type="caution">
    <text evidence="2">The sequence shown here is derived from an EMBL/GenBank/DDBJ whole genome shotgun (WGS) entry which is preliminary data.</text>
</comment>
<sequence length="93" mass="10575">MKLVKVANRVGLLVIWIFLIPKGVLLQILGPSKVYKQVIKKLINSTIADYVEKENLKVTNDLRVEQSFEELEETFEPGADFSFDAVLILQQVV</sequence>
<dbReference type="InterPro" id="IPR008881">
    <property type="entry name" value="Trigger_fac_ribosome-bd_bac"/>
</dbReference>
<dbReference type="Pfam" id="PF05697">
    <property type="entry name" value="Trigger_N"/>
    <property type="match status" value="1"/>
</dbReference>
<name>A0A7J7P182_9MAGN</name>
<keyword evidence="3" id="KW-1185">Reference proteome</keyword>